<dbReference type="Proteomes" id="UP000199310">
    <property type="component" value="Unassembled WGS sequence"/>
</dbReference>
<dbReference type="AlphaFoldDB" id="A0A1I0RN59"/>
<keyword evidence="2" id="KW-1185">Reference proteome</keyword>
<evidence type="ECO:0000313" key="2">
    <source>
        <dbReference type="Proteomes" id="UP000199310"/>
    </source>
</evidence>
<evidence type="ECO:0000313" key="1">
    <source>
        <dbReference type="EMBL" id="SEW42653.1"/>
    </source>
</evidence>
<reference evidence="2" key="1">
    <citation type="submission" date="2016-10" db="EMBL/GenBank/DDBJ databases">
        <authorList>
            <person name="Varghese N."/>
            <person name="Submissions S."/>
        </authorList>
    </citation>
    <scope>NUCLEOTIDE SEQUENCE [LARGE SCALE GENOMIC DNA]</scope>
    <source>
        <strain evidence="2">DSM 3695</strain>
    </source>
</reference>
<gene>
    <name evidence="1" type="ORF">SAMN04488122_3129</name>
</gene>
<organism evidence="1 2">
    <name type="scientific">Chitinophaga arvensicola</name>
    <dbReference type="NCBI Taxonomy" id="29529"/>
    <lineage>
        <taxon>Bacteria</taxon>
        <taxon>Pseudomonadati</taxon>
        <taxon>Bacteroidota</taxon>
        <taxon>Chitinophagia</taxon>
        <taxon>Chitinophagales</taxon>
        <taxon>Chitinophagaceae</taxon>
        <taxon>Chitinophaga</taxon>
    </lineage>
</organism>
<proteinExistence type="predicted"/>
<name>A0A1I0RN59_9BACT</name>
<sequence>MILSRNPNSFSYLSTTFQRVLFQTLNDTVMKKLFFLLLILPLASSADTIPSYYLTPADAAKILGQSVLLTQKSADQERNAMKYRSAFTAVESDPVSGNTGNVFYNYEEYSSVAAAQKTYTNILDDNRRNGNIQLLSNTGDEAFYQSDAKNFDLIMVRKKDKIIRMKVNKVTSTTSVAALKETIQRIAATL</sequence>
<accession>A0A1I0RN59</accession>
<protein>
    <submittedName>
        <fullName evidence="1">Uncharacterized protein</fullName>
    </submittedName>
</protein>
<dbReference type="EMBL" id="FOJG01000001">
    <property type="protein sequence ID" value="SEW42653.1"/>
    <property type="molecule type" value="Genomic_DNA"/>
</dbReference>